<evidence type="ECO:0000313" key="3">
    <source>
        <dbReference type="Proteomes" id="UP000287687"/>
    </source>
</evidence>
<organism evidence="2 3">
    <name type="scientific">Neorhizobium lilium</name>
    <dbReference type="NCBI Taxonomy" id="2503024"/>
    <lineage>
        <taxon>Bacteria</taxon>
        <taxon>Pseudomonadati</taxon>
        <taxon>Pseudomonadota</taxon>
        <taxon>Alphaproteobacteria</taxon>
        <taxon>Hyphomicrobiales</taxon>
        <taxon>Rhizobiaceae</taxon>
        <taxon>Rhizobium/Agrobacterium group</taxon>
        <taxon>Neorhizobium</taxon>
    </lineage>
</organism>
<reference evidence="2 3" key="1">
    <citation type="submission" date="2019-01" db="EMBL/GenBank/DDBJ databases">
        <title>The draft genome of Rhizobium sp. 24NR.</title>
        <authorList>
            <person name="Liu L."/>
            <person name="Liang L."/>
            <person name="Shi S."/>
            <person name="Xu L."/>
            <person name="Wang X."/>
            <person name="Li L."/>
            <person name="Zhang X."/>
        </authorList>
    </citation>
    <scope>NUCLEOTIDE SEQUENCE [LARGE SCALE GENOMIC DNA]</scope>
    <source>
        <strain evidence="2 3">24NR</strain>
    </source>
</reference>
<gene>
    <name evidence="2" type="ORF">EPK99_01630</name>
</gene>
<name>A0A3S3RP46_9HYPH</name>
<comment type="caution">
    <text evidence="2">The sequence shown here is derived from an EMBL/GenBank/DDBJ whole genome shotgun (WGS) entry which is preliminary data.</text>
</comment>
<feature type="region of interest" description="Disordered" evidence="1">
    <location>
        <begin position="1"/>
        <end position="39"/>
    </location>
</feature>
<dbReference type="EMBL" id="SBIP01000001">
    <property type="protein sequence ID" value="RWX81058.1"/>
    <property type="molecule type" value="Genomic_DNA"/>
</dbReference>
<dbReference type="AlphaFoldDB" id="A0A3S3RP46"/>
<protein>
    <submittedName>
        <fullName evidence="2">Uncharacterized protein</fullName>
    </submittedName>
</protein>
<evidence type="ECO:0000256" key="1">
    <source>
        <dbReference type="SAM" id="MobiDB-lite"/>
    </source>
</evidence>
<evidence type="ECO:0000313" key="2">
    <source>
        <dbReference type="EMBL" id="RWX81058.1"/>
    </source>
</evidence>
<accession>A0A3S3RP46</accession>
<proteinExistence type="predicted"/>
<sequence>MRDAALPDADTPSSITKRFPAARDHSGRQIKRGKAGSDHASVVAKFGRKNVTRKAQISSADYSAQALPSTKSSSTYTVSGSQECECDFPSPNLVHLYHLFGIKSKRWRF</sequence>
<dbReference type="Proteomes" id="UP000287687">
    <property type="component" value="Unassembled WGS sequence"/>
</dbReference>
<dbReference type="RefSeq" id="WP_128440885.1">
    <property type="nucleotide sequence ID" value="NZ_SBIP01000001.1"/>
</dbReference>
<keyword evidence="3" id="KW-1185">Reference proteome</keyword>